<name>A0A9P4PZI8_9PLEO</name>
<dbReference type="EMBL" id="MU001492">
    <property type="protein sequence ID" value="KAF2451754.1"/>
    <property type="molecule type" value="Genomic_DNA"/>
</dbReference>
<keyword evidence="2" id="KW-1185">Reference proteome</keyword>
<accession>A0A9P4PZI8</accession>
<reference evidence="1" key="1">
    <citation type="journal article" date="2020" name="Stud. Mycol.">
        <title>101 Dothideomycetes genomes: a test case for predicting lifestyles and emergence of pathogens.</title>
        <authorList>
            <person name="Haridas S."/>
            <person name="Albert R."/>
            <person name="Binder M."/>
            <person name="Bloem J."/>
            <person name="Labutti K."/>
            <person name="Salamov A."/>
            <person name="Andreopoulos B."/>
            <person name="Baker S."/>
            <person name="Barry K."/>
            <person name="Bills G."/>
            <person name="Bluhm B."/>
            <person name="Cannon C."/>
            <person name="Castanera R."/>
            <person name="Culley D."/>
            <person name="Daum C."/>
            <person name="Ezra D."/>
            <person name="Gonzalez J."/>
            <person name="Henrissat B."/>
            <person name="Kuo A."/>
            <person name="Liang C."/>
            <person name="Lipzen A."/>
            <person name="Lutzoni F."/>
            <person name="Magnuson J."/>
            <person name="Mondo S."/>
            <person name="Nolan M."/>
            <person name="Ohm R."/>
            <person name="Pangilinan J."/>
            <person name="Park H.-J."/>
            <person name="Ramirez L."/>
            <person name="Alfaro M."/>
            <person name="Sun H."/>
            <person name="Tritt A."/>
            <person name="Yoshinaga Y."/>
            <person name="Zwiers L.-H."/>
            <person name="Turgeon B."/>
            <person name="Goodwin S."/>
            <person name="Spatafora J."/>
            <person name="Crous P."/>
            <person name="Grigoriev I."/>
        </authorList>
    </citation>
    <scope>NUCLEOTIDE SEQUENCE</scope>
    <source>
        <strain evidence="1">CBS 690.94</strain>
    </source>
</reference>
<organism evidence="1 2">
    <name type="scientific">Karstenula rhodostoma CBS 690.94</name>
    <dbReference type="NCBI Taxonomy" id="1392251"/>
    <lineage>
        <taxon>Eukaryota</taxon>
        <taxon>Fungi</taxon>
        <taxon>Dikarya</taxon>
        <taxon>Ascomycota</taxon>
        <taxon>Pezizomycotina</taxon>
        <taxon>Dothideomycetes</taxon>
        <taxon>Pleosporomycetidae</taxon>
        <taxon>Pleosporales</taxon>
        <taxon>Massarineae</taxon>
        <taxon>Didymosphaeriaceae</taxon>
        <taxon>Karstenula</taxon>
    </lineage>
</organism>
<evidence type="ECO:0000313" key="1">
    <source>
        <dbReference type="EMBL" id="KAF2451754.1"/>
    </source>
</evidence>
<gene>
    <name evidence="1" type="ORF">P171DRAFT_11415</name>
</gene>
<dbReference type="AlphaFoldDB" id="A0A9P4PZI8"/>
<dbReference type="Proteomes" id="UP000799764">
    <property type="component" value="Unassembled WGS sequence"/>
</dbReference>
<proteinExistence type="predicted"/>
<protein>
    <submittedName>
        <fullName evidence="1">Uncharacterized protein</fullName>
    </submittedName>
</protein>
<sequence>MPRARPQRVYCGADHDDIRFSRSQCLTAVIPSVARSERDERTRTSRNALQRLQHELHSIWARASTLKQLQCCFVSGILVLQGCPVGKTMEGS</sequence>
<evidence type="ECO:0000313" key="2">
    <source>
        <dbReference type="Proteomes" id="UP000799764"/>
    </source>
</evidence>
<comment type="caution">
    <text evidence="1">The sequence shown here is derived from an EMBL/GenBank/DDBJ whole genome shotgun (WGS) entry which is preliminary data.</text>
</comment>